<name>A0A9D3RM12_ANGAN</name>
<keyword evidence="3" id="KW-1185">Reference proteome</keyword>
<evidence type="ECO:0000313" key="2">
    <source>
        <dbReference type="EMBL" id="KAG5835185.1"/>
    </source>
</evidence>
<accession>A0A9D3RM12</accession>
<evidence type="ECO:0000313" key="3">
    <source>
        <dbReference type="Proteomes" id="UP001044222"/>
    </source>
</evidence>
<dbReference type="Proteomes" id="UP001044222">
    <property type="component" value="Chromosome 15"/>
</dbReference>
<organism evidence="2 3">
    <name type="scientific">Anguilla anguilla</name>
    <name type="common">European freshwater eel</name>
    <name type="synonym">Muraena anguilla</name>
    <dbReference type="NCBI Taxonomy" id="7936"/>
    <lineage>
        <taxon>Eukaryota</taxon>
        <taxon>Metazoa</taxon>
        <taxon>Chordata</taxon>
        <taxon>Craniata</taxon>
        <taxon>Vertebrata</taxon>
        <taxon>Euteleostomi</taxon>
        <taxon>Actinopterygii</taxon>
        <taxon>Neopterygii</taxon>
        <taxon>Teleostei</taxon>
        <taxon>Anguilliformes</taxon>
        <taxon>Anguillidae</taxon>
        <taxon>Anguilla</taxon>
    </lineage>
</organism>
<feature type="region of interest" description="Disordered" evidence="1">
    <location>
        <begin position="266"/>
        <end position="290"/>
    </location>
</feature>
<protein>
    <submittedName>
        <fullName evidence="2">Uncharacterized protein</fullName>
    </submittedName>
</protein>
<proteinExistence type="predicted"/>
<feature type="compositionally biased region" description="Basic and acidic residues" evidence="1">
    <location>
        <begin position="275"/>
        <end position="284"/>
    </location>
</feature>
<comment type="caution">
    <text evidence="2">The sequence shown here is derived from an EMBL/GenBank/DDBJ whole genome shotgun (WGS) entry which is preliminary data.</text>
</comment>
<gene>
    <name evidence="2" type="ORF">ANANG_G00269450</name>
</gene>
<sequence length="290" mass="32433">MENNGWRTTFTCSVKNTRILDRYQGLGWEMWPQCTHSEQHSGMLGLSQTDLHCSRIPSSPALCQLRPLTVSSEEVGGTSEPIRKPGRSNSKDTPHRKDSGLHYVDIFCPLSPVAGGVMVKPIPQCSALLTSTAWSYGFSAPCVFLLPVGKAWRLMGNCSLGNQSVAGEVRGATVAIGNTWPTVGGVARRAQRRSRRRLFRQTVPKWKKASRQFPSRGSRGRRAGRTLTPSRLFRDLFKSRFPPRGFPQRVHARHCRLLRGSKIPNVPGYTRGRHRGGETEDFHVPSRFWG</sequence>
<feature type="region of interest" description="Disordered" evidence="1">
    <location>
        <begin position="72"/>
        <end position="97"/>
    </location>
</feature>
<reference evidence="2" key="1">
    <citation type="submission" date="2021-01" db="EMBL/GenBank/DDBJ databases">
        <title>A chromosome-scale assembly of European eel, Anguilla anguilla.</title>
        <authorList>
            <person name="Henkel C."/>
            <person name="Jong-Raadsen S.A."/>
            <person name="Dufour S."/>
            <person name="Weltzien F.-A."/>
            <person name="Palstra A.P."/>
            <person name="Pelster B."/>
            <person name="Spaink H.P."/>
            <person name="Van Den Thillart G.E."/>
            <person name="Jansen H."/>
            <person name="Zahm M."/>
            <person name="Klopp C."/>
            <person name="Cedric C."/>
            <person name="Louis A."/>
            <person name="Berthelot C."/>
            <person name="Parey E."/>
            <person name="Roest Crollius H."/>
            <person name="Montfort J."/>
            <person name="Robinson-Rechavi M."/>
            <person name="Bucao C."/>
            <person name="Bouchez O."/>
            <person name="Gislard M."/>
            <person name="Lluch J."/>
            <person name="Milhes M."/>
            <person name="Lampietro C."/>
            <person name="Lopez Roques C."/>
            <person name="Donnadieu C."/>
            <person name="Braasch I."/>
            <person name="Desvignes T."/>
            <person name="Postlethwait J."/>
            <person name="Bobe J."/>
            <person name="Guiguen Y."/>
            <person name="Dirks R."/>
        </authorList>
    </citation>
    <scope>NUCLEOTIDE SEQUENCE</scope>
    <source>
        <strain evidence="2">Tag_6206</strain>
        <tissue evidence="2">Liver</tissue>
    </source>
</reference>
<dbReference type="EMBL" id="JAFIRN010000015">
    <property type="protein sequence ID" value="KAG5835185.1"/>
    <property type="molecule type" value="Genomic_DNA"/>
</dbReference>
<evidence type="ECO:0000256" key="1">
    <source>
        <dbReference type="SAM" id="MobiDB-lite"/>
    </source>
</evidence>
<dbReference type="AlphaFoldDB" id="A0A9D3RM12"/>